<evidence type="ECO:0000313" key="2">
    <source>
        <dbReference type="Proteomes" id="UP000062963"/>
    </source>
</evidence>
<protein>
    <submittedName>
        <fullName evidence="1">Uncharacterized protein</fullName>
    </submittedName>
</protein>
<dbReference type="PATRIC" id="fig|273035.7.peg.528"/>
<dbReference type="STRING" id="273035.SKUN_00448"/>
<reference evidence="1 2" key="1">
    <citation type="journal article" date="2015" name="Genome Announc.">
        <title>Complete Genome Sequence of Spiroplasma kunkelii Strain CR2-3x, Causal Agent of Corn Stunt Disease in Zea mays L.</title>
        <authorList>
            <person name="Davis R.E."/>
            <person name="Shao J."/>
            <person name="Dally E.L."/>
            <person name="Zhao Y."/>
            <person name="Gasparich G.E."/>
            <person name="Gaynor B.J."/>
            <person name="Athey J.C."/>
            <person name="Harrison N.A."/>
            <person name="Donofrio N."/>
        </authorList>
    </citation>
    <scope>NUCLEOTIDE SEQUENCE [LARGE SCALE GENOMIC DNA]</scope>
    <source>
        <strain evidence="1 2">CR2-3x</strain>
    </source>
</reference>
<sequence>MINWLRIGFKSRKLGKTKKNSWPFSIKYESGICFVGINFIHSINFWDDKIK</sequence>
<proteinExistence type="predicted"/>
<accession>A0A0K2JGJ6</accession>
<dbReference type="EMBL" id="CP010899">
    <property type="protein sequence ID" value="ALA97351.1"/>
    <property type="molecule type" value="Genomic_DNA"/>
</dbReference>
<organism evidence="1 2">
    <name type="scientific">Spiroplasma kunkelii CR2-3x</name>
    <dbReference type="NCBI Taxonomy" id="273035"/>
    <lineage>
        <taxon>Bacteria</taxon>
        <taxon>Bacillati</taxon>
        <taxon>Mycoplasmatota</taxon>
        <taxon>Mollicutes</taxon>
        <taxon>Entomoplasmatales</taxon>
        <taxon>Spiroplasmataceae</taxon>
        <taxon>Spiroplasma</taxon>
    </lineage>
</organism>
<name>A0A0K2JGJ6_SPIKU</name>
<keyword evidence="2" id="KW-1185">Reference proteome</keyword>
<dbReference type="AlphaFoldDB" id="A0A0K2JGJ6"/>
<evidence type="ECO:0000313" key="1">
    <source>
        <dbReference type="EMBL" id="ALA97351.1"/>
    </source>
</evidence>
<dbReference type="KEGG" id="skn:SKUN_00448"/>
<gene>
    <name evidence="1" type="ORF">SKUN_00448</name>
</gene>
<dbReference type="Proteomes" id="UP000062963">
    <property type="component" value="Chromosome"/>
</dbReference>